<proteinExistence type="predicted"/>
<gene>
    <name evidence="1" type="ORF">BOLC2T09840H</name>
</gene>
<dbReference type="PANTHER" id="PTHR46635">
    <property type="entry name" value="GLYCOSYL TRANSFERASE FAMILY 1 PROTEIN"/>
    <property type="match status" value="1"/>
</dbReference>
<dbReference type="PANTHER" id="PTHR46635:SF1">
    <property type="entry name" value="GLYCOSYL TRANSFERASE FAMILY 1 PROTEIN"/>
    <property type="match status" value="1"/>
</dbReference>
<accession>A0A3P6DK84</accession>
<reference evidence="1" key="1">
    <citation type="submission" date="2018-11" db="EMBL/GenBank/DDBJ databases">
        <authorList>
            <consortium name="Genoscope - CEA"/>
            <person name="William W."/>
        </authorList>
    </citation>
    <scope>NUCLEOTIDE SEQUENCE</scope>
</reference>
<evidence type="ECO:0000313" key="1">
    <source>
        <dbReference type="EMBL" id="VDD23931.1"/>
    </source>
</evidence>
<name>A0A3P6DK84_BRAOL</name>
<organism evidence="1">
    <name type="scientific">Brassica oleracea</name>
    <name type="common">Wild cabbage</name>
    <dbReference type="NCBI Taxonomy" id="3712"/>
    <lineage>
        <taxon>Eukaryota</taxon>
        <taxon>Viridiplantae</taxon>
        <taxon>Streptophyta</taxon>
        <taxon>Embryophyta</taxon>
        <taxon>Tracheophyta</taxon>
        <taxon>Spermatophyta</taxon>
        <taxon>Magnoliopsida</taxon>
        <taxon>eudicotyledons</taxon>
        <taxon>Gunneridae</taxon>
        <taxon>Pentapetalae</taxon>
        <taxon>rosids</taxon>
        <taxon>malvids</taxon>
        <taxon>Brassicales</taxon>
        <taxon>Brassicaceae</taxon>
        <taxon>Brassiceae</taxon>
        <taxon>Brassica</taxon>
    </lineage>
</organism>
<dbReference type="EMBL" id="LR031874">
    <property type="protein sequence ID" value="VDD23931.1"/>
    <property type="molecule type" value="Genomic_DNA"/>
</dbReference>
<sequence>MHVVKNMNSLSPMPEDGDTWSVMPSWVLPTRSFLRVFVLCCRMLVFGCTNI</sequence>
<protein>
    <submittedName>
        <fullName evidence="1">Uncharacterized protein</fullName>
    </submittedName>
</protein>
<dbReference type="AlphaFoldDB" id="A0A3P6DK84"/>